<accession>A0A6S7BQ98</accession>
<dbReference type="AlphaFoldDB" id="A0A6S7BQ98"/>
<proteinExistence type="predicted"/>
<name>A0A6S7BQ98_9BURK</name>
<organism evidence="1 2">
    <name type="scientific">Paraburkholderia ultramafica</name>
    <dbReference type="NCBI Taxonomy" id="1544867"/>
    <lineage>
        <taxon>Bacteria</taxon>
        <taxon>Pseudomonadati</taxon>
        <taxon>Pseudomonadota</taxon>
        <taxon>Betaproteobacteria</taxon>
        <taxon>Burkholderiales</taxon>
        <taxon>Burkholderiaceae</taxon>
        <taxon>Paraburkholderia</taxon>
    </lineage>
</organism>
<evidence type="ECO:0000313" key="1">
    <source>
        <dbReference type="EMBL" id="CAB3807539.1"/>
    </source>
</evidence>
<evidence type="ECO:0000313" key="2">
    <source>
        <dbReference type="Proteomes" id="UP000494365"/>
    </source>
</evidence>
<sequence>MIVGCERWLPAQTVQPWLAPCWRALVGRAAALSFRGAEAGIHAGNHAAPLWPLIAELAWLAPARFAALLTTLGDASLDALRRRFDAVFPGTGEADDYACFPAWLPVVKPVLAGGWGRRARAT</sequence>
<keyword evidence="2" id="KW-1185">Reference proteome</keyword>
<reference evidence="1 2" key="1">
    <citation type="submission" date="2020-04" db="EMBL/GenBank/DDBJ databases">
        <authorList>
            <person name="De Canck E."/>
        </authorList>
    </citation>
    <scope>NUCLEOTIDE SEQUENCE [LARGE SCALE GENOMIC DNA]</scope>
    <source>
        <strain evidence="1 2">LMG 28614</strain>
    </source>
</reference>
<dbReference type="EMBL" id="CADIKK010000051">
    <property type="protein sequence ID" value="CAB3807539.1"/>
    <property type="molecule type" value="Genomic_DNA"/>
</dbReference>
<protein>
    <submittedName>
        <fullName evidence="1">Uncharacterized protein</fullName>
    </submittedName>
</protein>
<dbReference type="Proteomes" id="UP000494365">
    <property type="component" value="Unassembled WGS sequence"/>
</dbReference>
<gene>
    <name evidence="1" type="ORF">LMG28614_06627</name>
</gene>